<dbReference type="EMBL" id="JBHUDZ010000017">
    <property type="protein sequence ID" value="MFD1604939.1"/>
    <property type="molecule type" value="Genomic_DNA"/>
</dbReference>
<sequence length="819" mass="92391">MKIVNKFYPHALAILGFIFVSLIYFYPVLQGKQIFQSDIAQYTGMAKEQNDFRATEHAEPYWTNSAFGGMPTYQLGANYPNDFVGKIDDLLRFLPRPADYLFLYFLGFYGLLLVLKTDPLKAFIGAVAFGFSTYLIIILGVGHNAKAHAIAYMPLVIAGFILVFQKKYIWGGLLTMFAVALEVNANHFQMTYYLLIFLLILSGYFAFNFIKDKEFKPLLISTGVLLTAGIFAIGANAGNLLATSEYAKFSTRSNSELTYNPDGSKKENENALSREYITEYSYGIAESFNLIAPRLFGGSNHENVGPDSSMYQFMIGQGVPESNAKDFVSGMPTYWGDQPIVAAPAYIGVVVFFLGVLALFIDDRKIKYVFLGGALVSLILSWGKNFSLLTDFFIDYVPMYDKFRAVSSIQVILELCFPVLAVMGLQSFFKAKEEPKLQQKALLQTGVFGLGVLVILVIAKSFFHFTGSNDQYFLESYGPGFVDALKEDRMTMYYADLLRSGFFIVITFGILWLFIKNKFSQTTTLIIVGILMIFDLFFVDKKYVSAKDFVSPVQIAAPFQETPADAQILQDTTHYRVFEINGNMSSARASYFHHSIGGYHAAKPRRMQQLFDYQIAKNNLEILNMLNVKYVIQTDKEGKEIPTVNPDANGNAWFVSALKLVNKPDDVMKALNTLDTKKVAVFNVHEYESKFENARSKKAWDTTGTIKVVQYKPNYIKYKSDNEKDGLAVFSEVYYKNGWNAYIDGKLTNHFPVDYVLRAMEIPGGKHTIEFKFEPQVIKTGGTITLVSSIVMLLLLAAGIYFEKFYRKDSQRNHGDTQK</sequence>
<dbReference type="Pfam" id="PF09586">
    <property type="entry name" value="YfhO"/>
    <property type="match status" value="1"/>
</dbReference>
<dbReference type="Proteomes" id="UP001597138">
    <property type="component" value="Unassembled WGS sequence"/>
</dbReference>
<feature type="transmembrane region" description="Helical" evidence="1">
    <location>
        <begin position="340"/>
        <end position="361"/>
    </location>
</feature>
<feature type="transmembrane region" description="Helical" evidence="1">
    <location>
        <begin position="122"/>
        <end position="141"/>
    </location>
</feature>
<feature type="transmembrane region" description="Helical" evidence="1">
    <location>
        <begin position="409"/>
        <end position="429"/>
    </location>
</feature>
<comment type="caution">
    <text evidence="2">The sequence shown here is derived from an EMBL/GenBank/DDBJ whole genome shotgun (WGS) entry which is preliminary data.</text>
</comment>
<feature type="transmembrane region" description="Helical" evidence="1">
    <location>
        <begin position="522"/>
        <end position="539"/>
    </location>
</feature>
<keyword evidence="1" id="KW-0812">Transmembrane</keyword>
<proteinExistence type="predicted"/>
<name>A0ABW4HJ97_9FLAO</name>
<feature type="transmembrane region" description="Helical" evidence="1">
    <location>
        <begin position="368"/>
        <end position="389"/>
    </location>
</feature>
<protein>
    <submittedName>
        <fullName evidence="2">YfhO family protein</fullName>
    </submittedName>
</protein>
<feature type="transmembrane region" description="Helical" evidence="1">
    <location>
        <begin position="781"/>
        <end position="802"/>
    </location>
</feature>
<dbReference type="InterPro" id="IPR018580">
    <property type="entry name" value="Uncharacterised_YfhO"/>
</dbReference>
<dbReference type="PANTHER" id="PTHR38454">
    <property type="entry name" value="INTEGRAL MEMBRANE PROTEIN-RELATED"/>
    <property type="match status" value="1"/>
</dbReference>
<feature type="transmembrane region" description="Helical" evidence="1">
    <location>
        <begin position="147"/>
        <end position="163"/>
    </location>
</feature>
<gene>
    <name evidence="2" type="ORF">ACFSC2_19525</name>
</gene>
<feature type="transmembrane region" description="Helical" evidence="1">
    <location>
        <begin position="168"/>
        <end position="185"/>
    </location>
</feature>
<organism evidence="2 3">
    <name type="scientific">Flavobacterium artemisiae</name>
    <dbReference type="NCBI Taxonomy" id="2126556"/>
    <lineage>
        <taxon>Bacteria</taxon>
        <taxon>Pseudomonadati</taxon>
        <taxon>Bacteroidota</taxon>
        <taxon>Flavobacteriia</taxon>
        <taxon>Flavobacteriales</taxon>
        <taxon>Flavobacteriaceae</taxon>
        <taxon>Flavobacterium</taxon>
    </lineage>
</organism>
<reference evidence="3" key="1">
    <citation type="journal article" date="2019" name="Int. J. Syst. Evol. Microbiol.">
        <title>The Global Catalogue of Microorganisms (GCM) 10K type strain sequencing project: providing services to taxonomists for standard genome sequencing and annotation.</title>
        <authorList>
            <consortium name="The Broad Institute Genomics Platform"/>
            <consortium name="The Broad Institute Genome Sequencing Center for Infectious Disease"/>
            <person name="Wu L."/>
            <person name="Ma J."/>
        </authorList>
    </citation>
    <scope>NUCLEOTIDE SEQUENCE [LARGE SCALE GENOMIC DNA]</scope>
    <source>
        <strain evidence="3">CCUG 70865</strain>
    </source>
</reference>
<accession>A0ABW4HJ97</accession>
<feature type="transmembrane region" description="Helical" evidence="1">
    <location>
        <begin position="191"/>
        <end position="210"/>
    </location>
</feature>
<feature type="transmembrane region" description="Helical" evidence="1">
    <location>
        <begin position="7"/>
        <end position="26"/>
    </location>
</feature>
<feature type="transmembrane region" description="Helical" evidence="1">
    <location>
        <begin position="217"/>
        <end position="237"/>
    </location>
</feature>
<keyword evidence="1" id="KW-0472">Membrane</keyword>
<dbReference type="PANTHER" id="PTHR38454:SF1">
    <property type="entry name" value="INTEGRAL MEMBRANE PROTEIN"/>
    <property type="match status" value="1"/>
</dbReference>
<feature type="transmembrane region" description="Helical" evidence="1">
    <location>
        <begin position="441"/>
        <end position="463"/>
    </location>
</feature>
<feature type="transmembrane region" description="Helical" evidence="1">
    <location>
        <begin position="98"/>
        <end position="115"/>
    </location>
</feature>
<feature type="transmembrane region" description="Helical" evidence="1">
    <location>
        <begin position="497"/>
        <end position="515"/>
    </location>
</feature>
<evidence type="ECO:0000256" key="1">
    <source>
        <dbReference type="SAM" id="Phobius"/>
    </source>
</evidence>
<evidence type="ECO:0000313" key="2">
    <source>
        <dbReference type="EMBL" id="MFD1604939.1"/>
    </source>
</evidence>
<dbReference type="RefSeq" id="WP_379813872.1">
    <property type="nucleotide sequence ID" value="NZ_JBHUDZ010000017.1"/>
</dbReference>
<evidence type="ECO:0000313" key="3">
    <source>
        <dbReference type="Proteomes" id="UP001597138"/>
    </source>
</evidence>
<keyword evidence="1" id="KW-1133">Transmembrane helix</keyword>
<keyword evidence="3" id="KW-1185">Reference proteome</keyword>